<keyword evidence="3 7" id="KW-0808">Transferase</keyword>
<evidence type="ECO:0000256" key="2">
    <source>
        <dbReference type="ARBA" id="ARBA00022603"/>
    </source>
</evidence>
<dbReference type="AlphaFoldDB" id="A0A150JLN9"/>
<evidence type="ECO:0000256" key="7">
    <source>
        <dbReference type="HAMAP-Rule" id="MF_00266"/>
    </source>
</evidence>
<keyword evidence="4 7" id="KW-0949">S-adenosyl-L-methionine</keyword>
<dbReference type="Proteomes" id="UP000092420">
    <property type="component" value="Unassembled WGS sequence"/>
</dbReference>
<evidence type="ECO:0000256" key="5">
    <source>
        <dbReference type="ARBA" id="ARBA00022694"/>
    </source>
</evidence>
<dbReference type="HAMAP" id="MF_00266">
    <property type="entry name" value="TYW3_archaea"/>
    <property type="match status" value="1"/>
</dbReference>
<evidence type="ECO:0000313" key="9">
    <source>
        <dbReference type="EMBL" id="KYC55200.1"/>
    </source>
</evidence>
<dbReference type="GO" id="GO:0008175">
    <property type="term" value="F:tRNA methyltransferase activity"/>
    <property type="evidence" value="ECO:0007669"/>
    <property type="project" value="InterPro"/>
</dbReference>
<comment type="function">
    <text evidence="7">S-adenosyl-L-methionine-dependent methyltransferase that acts as a component of the wyosine derivatives biosynthesis pathway. Probably methylates N-4 position of wybutosine-86 to produce wybutosine-72.</text>
</comment>
<accession>A0A150JDA9</accession>
<dbReference type="PANTHER" id="PTHR48418:SF1">
    <property type="entry name" value="TRNA WYBUTOSINE-SYNTHESIZING PROTEIN 3"/>
    <property type="match status" value="1"/>
</dbReference>
<dbReference type="InterPro" id="IPR022908">
    <property type="entry name" value="Taw3"/>
</dbReference>
<protein>
    <recommendedName>
        <fullName evidence="6 7">tRNA(Phe) 7-((3-amino-3-carboxypropyl)-4-demethylwyosine(37)-N(4))-methyltransferase</fullName>
        <ecNumber evidence="7">2.1.1.282</ecNumber>
    </recommendedName>
    <alternativeName>
        <fullName evidence="7">tRNA wyosine derivatives biosynthesis protein Taw3</fullName>
    </alternativeName>
</protein>
<comment type="similarity">
    <text evidence="1 7">Belongs to the TYW3 family.</text>
</comment>
<dbReference type="EC" id="2.1.1.282" evidence="7"/>
<dbReference type="InterPro" id="IPR003827">
    <property type="entry name" value="tRNA_yW-synthesising"/>
</dbReference>
<evidence type="ECO:0000256" key="4">
    <source>
        <dbReference type="ARBA" id="ARBA00022691"/>
    </source>
</evidence>
<keyword evidence="5 7" id="KW-0819">tRNA processing</keyword>
<evidence type="ECO:0000256" key="3">
    <source>
        <dbReference type="ARBA" id="ARBA00022679"/>
    </source>
</evidence>
<evidence type="ECO:0000313" key="11">
    <source>
        <dbReference type="Proteomes" id="UP000092420"/>
    </source>
</evidence>
<accession>A0A150JJF9</accession>
<comment type="catalytic activity">
    <reaction evidence="7">
        <text>4-demethyl-7-[(3S)-3-amino-3-carboxypropyl]wyosine(37) in tRNA(Phe) + S-adenosyl-L-methionine = 7-[(3S)-3-amino-3-carboxypropyl]wyosine(37) in tRNA(Phe) + S-adenosyl-L-homocysteine + H(+)</text>
        <dbReference type="Rhea" id="RHEA:36635"/>
        <dbReference type="Rhea" id="RHEA-COMP:10378"/>
        <dbReference type="Rhea" id="RHEA-COMP:10379"/>
        <dbReference type="ChEBI" id="CHEBI:15378"/>
        <dbReference type="ChEBI" id="CHEBI:57856"/>
        <dbReference type="ChEBI" id="CHEBI:59789"/>
        <dbReference type="ChEBI" id="CHEBI:73543"/>
        <dbReference type="ChEBI" id="CHEBI:73550"/>
        <dbReference type="EC" id="2.1.1.282"/>
    </reaction>
</comment>
<keyword evidence="2 7" id="KW-0489">Methyltransferase</keyword>
<dbReference type="EMBL" id="LNJB01000003">
    <property type="protein sequence ID" value="KYC55200.1"/>
    <property type="molecule type" value="Genomic_DNA"/>
</dbReference>
<dbReference type="GO" id="GO:0031591">
    <property type="term" value="P:wybutosine biosynthetic process"/>
    <property type="evidence" value="ECO:0007669"/>
    <property type="project" value="InterPro"/>
</dbReference>
<organism evidence="10">
    <name type="scientific">Candidatus Methanofastidiosum methylothiophilum</name>
    <dbReference type="NCBI Taxonomy" id="1705564"/>
    <lineage>
        <taxon>Archaea</taxon>
        <taxon>Methanobacteriati</taxon>
        <taxon>Methanobacteriota</taxon>
        <taxon>Stenosarchaea group</taxon>
        <taxon>Candidatus Methanofastidiosia</taxon>
        <taxon>Candidatus Methanofastidiosales</taxon>
        <taxon>Candidatus Methanofastidiosaceae</taxon>
        <taxon>Candidatus Methanofastidiosum</taxon>
    </lineage>
</organism>
<dbReference type="GO" id="GO:0030488">
    <property type="term" value="P:tRNA methylation"/>
    <property type="evidence" value="ECO:0007669"/>
    <property type="project" value="InterPro"/>
</dbReference>
<dbReference type="PANTHER" id="PTHR48418">
    <property type="entry name" value="TRNA WYBUTOSINE-SYNTHESIZING PROTEIN 3"/>
    <property type="match status" value="1"/>
</dbReference>
<dbReference type="SUPFAM" id="SSF111278">
    <property type="entry name" value="SSo0622-like"/>
    <property type="match status" value="1"/>
</dbReference>
<dbReference type="EMBL" id="LNJE01000004">
    <property type="protein sequence ID" value="KYC58165.1"/>
    <property type="molecule type" value="Genomic_DNA"/>
</dbReference>
<dbReference type="InterPro" id="IPR036602">
    <property type="entry name" value="tRNA_yW-synthesising-like_sf"/>
</dbReference>
<gene>
    <name evidence="7" type="primary">taw3</name>
    <name evidence="9" type="ORF">AN188_00425</name>
    <name evidence="10" type="ORF">APG09_00444</name>
</gene>
<reference evidence="10 11" key="1">
    <citation type="journal article" date="2016" name="ISME J.">
        <title>Chasing the elusive Euryarchaeota class WSA2: genomes reveal a uniquely fastidious methyl-reducing methanogen.</title>
        <authorList>
            <person name="Nobu M.K."/>
            <person name="Narihiro T."/>
            <person name="Kuroda K."/>
            <person name="Mei R."/>
            <person name="Liu W.T."/>
        </authorList>
    </citation>
    <scope>NUCLEOTIDE SEQUENCE [LARGE SCALE GENOMIC DNA]</scope>
    <source>
        <strain evidence="9">ADurb1013_Bin02101</strain>
        <strain evidence="10">ADurb1213_Bin02801</strain>
    </source>
</reference>
<comment type="caution">
    <text evidence="10">The sequence shown here is derived from an EMBL/GenBank/DDBJ whole genome shotgun (WGS) entry which is preliminary data.</text>
</comment>
<proteinExistence type="inferred from homology"/>
<evidence type="ECO:0000313" key="10">
    <source>
        <dbReference type="EMBL" id="KYC58165.1"/>
    </source>
</evidence>
<name>A0A150JLN9_9EURY</name>
<dbReference type="Gene3D" id="3.30.1960.10">
    <property type="entry name" value="tRNA wybutosine-synthesizing-like"/>
    <property type="match status" value="1"/>
</dbReference>
<evidence type="ECO:0000256" key="6">
    <source>
        <dbReference type="ARBA" id="ARBA00030554"/>
    </source>
</evidence>
<accession>A0A150JLN9</accession>
<sequence length="188" mass="21800">MKDKSRYLRDLRKMIQDGEVDLRIIDTLNILNSKEDYYTTSSCAGRIILIELEEIGGKKSSNFIFKSHEKVDYKDIWKIIKEYTGAKMIFLIVNSSIIHVVCKDLESAKKLINISKESGFKYSSIFSLSDKIIVEIRSTEKMDIPLVKNGVVYPSEDYLVVMIDIANQLLERIKKKIEKLNENLRNIK</sequence>
<evidence type="ECO:0000256" key="1">
    <source>
        <dbReference type="ARBA" id="ARBA00008569"/>
    </source>
</evidence>
<dbReference type="Pfam" id="PF02676">
    <property type="entry name" value="TYW3"/>
    <property type="match status" value="1"/>
</dbReference>
<feature type="domain" description="tRNA wybutosine-synthesizing protein" evidence="8">
    <location>
        <begin position="3"/>
        <end position="185"/>
    </location>
</feature>
<evidence type="ECO:0000259" key="8">
    <source>
        <dbReference type="Pfam" id="PF02676"/>
    </source>
</evidence>